<reference evidence="2" key="1">
    <citation type="journal article" date="2019" name="Int. J. Syst. Evol. Microbiol.">
        <title>The Global Catalogue of Microorganisms (GCM) 10K type strain sequencing project: providing services to taxonomists for standard genome sequencing and annotation.</title>
        <authorList>
            <consortium name="The Broad Institute Genomics Platform"/>
            <consortium name="The Broad Institute Genome Sequencing Center for Infectious Disease"/>
            <person name="Wu L."/>
            <person name="Ma J."/>
        </authorList>
    </citation>
    <scope>NUCLEOTIDE SEQUENCE [LARGE SCALE GENOMIC DNA]</scope>
    <source>
        <strain evidence="2">JCM 16114</strain>
    </source>
</reference>
<sequence length="59" mass="6273">MVLEQVMPFPVIGEIVLRDSTGEATWIEPSYMGFTRSGLRGRACAVGPARSGPLPPSPS</sequence>
<organism evidence="1 2">
    <name type="scientific">Nonomuraea monospora</name>
    <dbReference type="NCBI Taxonomy" id="568818"/>
    <lineage>
        <taxon>Bacteria</taxon>
        <taxon>Bacillati</taxon>
        <taxon>Actinomycetota</taxon>
        <taxon>Actinomycetes</taxon>
        <taxon>Streptosporangiales</taxon>
        <taxon>Streptosporangiaceae</taxon>
        <taxon>Nonomuraea</taxon>
    </lineage>
</organism>
<evidence type="ECO:0000313" key="1">
    <source>
        <dbReference type="EMBL" id="GAA2208641.1"/>
    </source>
</evidence>
<protein>
    <submittedName>
        <fullName evidence="1">Uncharacterized protein</fullName>
    </submittedName>
</protein>
<keyword evidence="2" id="KW-1185">Reference proteome</keyword>
<dbReference type="EMBL" id="BAAAQX010000009">
    <property type="protein sequence ID" value="GAA2208641.1"/>
    <property type="molecule type" value="Genomic_DNA"/>
</dbReference>
<comment type="caution">
    <text evidence="1">The sequence shown here is derived from an EMBL/GenBank/DDBJ whole genome shotgun (WGS) entry which is preliminary data.</text>
</comment>
<proteinExistence type="predicted"/>
<accession>A0ABP5PC76</accession>
<dbReference type="Proteomes" id="UP001499843">
    <property type="component" value="Unassembled WGS sequence"/>
</dbReference>
<gene>
    <name evidence="1" type="ORF">GCM10009850_040990</name>
</gene>
<name>A0ABP5PC76_9ACTN</name>
<evidence type="ECO:0000313" key="2">
    <source>
        <dbReference type="Proteomes" id="UP001499843"/>
    </source>
</evidence>